<keyword evidence="3" id="KW-1185">Reference proteome</keyword>
<gene>
    <name evidence="2" type="ORF">Pfra01_000405600</name>
</gene>
<accession>A0A9W6U1T7</accession>
<sequence>MSVRYAVDSDGDVEKSIPQPIFEVISPPELSSWEHGALIEWYPLMGALRGADSPSLRNGGSFGMALNCVRVTFGPRLLGTTRLLETVLSRLPHGITRSSNRADRLARDTEASYAQRGVARASSGRSRRRFGPRDDSSDDDTGEDDYYRKEDAEYNDSSDGLARQVKEVSEMERLNSTPRLELATRRPLAQIEAFSGLRNKSENSMQWLRTFVYEMKGTRTPPNEWRMALDLRLRDGALHSYQELPRKTKRQRKLLSAAFITVSMDGVQHAEELTILPTTVSSVVNCASKCTTPASVKLSRPCSPTSERSPPTEHGLAPIGLPQLASPPVDLDCVYAFVGESKWLKTQRREAANEVKTMEIEKERNGSFGGGEIDERKYDEWNGGSSEGLVSSVAKKNWHDYQPEIIIKLLSGERLG</sequence>
<comment type="caution">
    <text evidence="2">The sequence shown here is derived from an EMBL/GenBank/DDBJ whole genome shotgun (WGS) entry which is preliminary data.</text>
</comment>
<dbReference type="EMBL" id="BSXT01000318">
    <property type="protein sequence ID" value="GMF24302.1"/>
    <property type="molecule type" value="Genomic_DNA"/>
</dbReference>
<evidence type="ECO:0000313" key="2">
    <source>
        <dbReference type="EMBL" id="GMF24302.1"/>
    </source>
</evidence>
<dbReference type="AlphaFoldDB" id="A0A9W6U1T7"/>
<evidence type="ECO:0000256" key="1">
    <source>
        <dbReference type="SAM" id="MobiDB-lite"/>
    </source>
</evidence>
<reference evidence="2" key="1">
    <citation type="submission" date="2023-04" db="EMBL/GenBank/DDBJ databases">
        <title>Phytophthora fragariaefolia NBRC 109709.</title>
        <authorList>
            <person name="Ichikawa N."/>
            <person name="Sato H."/>
            <person name="Tonouchi N."/>
        </authorList>
    </citation>
    <scope>NUCLEOTIDE SEQUENCE</scope>
    <source>
        <strain evidence="2">NBRC 109709</strain>
    </source>
</reference>
<name>A0A9W6U1T7_9STRA</name>
<evidence type="ECO:0000313" key="3">
    <source>
        <dbReference type="Proteomes" id="UP001165121"/>
    </source>
</evidence>
<dbReference type="Proteomes" id="UP001165121">
    <property type="component" value="Unassembled WGS sequence"/>
</dbReference>
<feature type="region of interest" description="Disordered" evidence="1">
    <location>
        <begin position="99"/>
        <end position="160"/>
    </location>
</feature>
<feature type="compositionally biased region" description="Basic and acidic residues" evidence="1">
    <location>
        <begin position="100"/>
        <end position="110"/>
    </location>
</feature>
<protein>
    <submittedName>
        <fullName evidence="2">Unnamed protein product</fullName>
    </submittedName>
</protein>
<organism evidence="2 3">
    <name type="scientific">Phytophthora fragariaefolia</name>
    <dbReference type="NCBI Taxonomy" id="1490495"/>
    <lineage>
        <taxon>Eukaryota</taxon>
        <taxon>Sar</taxon>
        <taxon>Stramenopiles</taxon>
        <taxon>Oomycota</taxon>
        <taxon>Peronosporomycetes</taxon>
        <taxon>Peronosporales</taxon>
        <taxon>Peronosporaceae</taxon>
        <taxon>Phytophthora</taxon>
    </lineage>
</organism>
<proteinExistence type="predicted"/>